<proteinExistence type="predicted"/>
<sequence length="116" mass="13228">MVSTLDSESSDPSSNLGGTLRFATDGIETYHSIHLEFRPAANIPLWVQKPDLLENYLRILTQTMTYPCIKFHMSSEPRYRSRQRVSLIILNLEKSEGREFDPHPGHLVLIFGAVID</sequence>
<keyword evidence="2" id="KW-1185">Reference proteome</keyword>
<accession>A0A8X6YZ44</accession>
<dbReference type="Proteomes" id="UP000886998">
    <property type="component" value="Unassembled WGS sequence"/>
</dbReference>
<organism evidence="1 2">
    <name type="scientific">Trichonephila inaurata madagascariensis</name>
    <dbReference type="NCBI Taxonomy" id="2747483"/>
    <lineage>
        <taxon>Eukaryota</taxon>
        <taxon>Metazoa</taxon>
        <taxon>Ecdysozoa</taxon>
        <taxon>Arthropoda</taxon>
        <taxon>Chelicerata</taxon>
        <taxon>Arachnida</taxon>
        <taxon>Araneae</taxon>
        <taxon>Araneomorphae</taxon>
        <taxon>Entelegynae</taxon>
        <taxon>Araneoidea</taxon>
        <taxon>Nephilidae</taxon>
        <taxon>Trichonephila</taxon>
        <taxon>Trichonephila inaurata</taxon>
    </lineage>
</organism>
<gene>
    <name evidence="1" type="ORF">TNIN_299531</name>
</gene>
<dbReference type="EMBL" id="BMAV01023780">
    <property type="protein sequence ID" value="GFY79757.1"/>
    <property type="molecule type" value="Genomic_DNA"/>
</dbReference>
<dbReference type="AlphaFoldDB" id="A0A8X6YZ44"/>
<name>A0A8X6YZ44_9ARAC</name>
<evidence type="ECO:0000313" key="2">
    <source>
        <dbReference type="Proteomes" id="UP000886998"/>
    </source>
</evidence>
<evidence type="ECO:0000313" key="1">
    <source>
        <dbReference type="EMBL" id="GFY79757.1"/>
    </source>
</evidence>
<reference evidence="1" key="1">
    <citation type="submission" date="2020-08" db="EMBL/GenBank/DDBJ databases">
        <title>Multicomponent nature underlies the extraordinary mechanical properties of spider dragline silk.</title>
        <authorList>
            <person name="Kono N."/>
            <person name="Nakamura H."/>
            <person name="Mori M."/>
            <person name="Yoshida Y."/>
            <person name="Ohtoshi R."/>
            <person name="Malay A.D."/>
            <person name="Moran D.A.P."/>
            <person name="Tomita M."/>
            <person name="Numata K."/>
            <person name="Arakawa K."/>
        </authorList>
    </citation>
    <scope>NUCLEOTIDE SEQUENCE</scope>
</reference>
<comment type="caution">
    <text evidence="1">The sequence shown here is derived from an EMBL/GenBank/DDBJ whole genome shotgun (WGS) entry which is preliminary data.</text>
</comment>
<protein>
    <submittedName>
        <fullName evidence="1">Uncharacterized protein</fullName>
    </submittedName>
</protein>